<keyword evidence="1" id="KW-0472">Membrane</keyword>
<dbReference type="Proteomes" id="UP001596171">
    <property type="component" value="Unassembled WGS sequence"/>
</dbReference>
<sequence length="352" mass="38660">MLRKKNWLKSLNWCLGLILGLSLFGVSLLAQAETSNFSVRPELPKNQVDRDLGYFDLKVAPKQTQTLSIILVNADKVAHQYDIATNLATTGDNGTIVYSNADPEIDPSLQFNIANAVTGPKTVTVPAQRSKKVTLKLTVPEKRFDGVALGGINVQQRLATPKKGQAGVSVRNRFSYVIGLQLREQAKPTIKPELKLLGAGSHKVGYQTYISAHLQNPQAVVMSNLKIEGYVTKVGSSKQQLKTTKSQFKVAPNSRFYFNLGDGSQRLTPGKYQLHLQAKAADGTGQWRFTKAFTVKSTQAKSSQQSTTTTALPDKPVKQTNWGLIGGLVAVIVILVGLIIWVLSRNRHHRHH</sequence>
<evidence type="ECO:0000313" key="5">
    <source>
        <dbReference type="Proteomes" id="UP001596171"/>
    </source>
</evidence>
<dbReference type="InterPro" id="IPR010317">
    <property type="entry name" value="WxLIP_PGBD"/>
</dbReference>
<comment type="caution">
    <text evidence="4">The sequence shown here is derived from an EMBL/GenBank/DDBJ whole genome shotgun (WGS) entry which is preliminary data.</text>
</comment>
<gene>
    <name evidence="4" type="ORF">ACFP1L_12965</name>
</gene>
<accession>A0ABW1SNK2</accession>
<organism evidence="4 5">
    <name type="scientific">Lactiplantibacillus nangangensis</name>
    <dbReference type="NCBI Taxonomy" id="2559917"/>
    <lineage>
        <taxon>Bacteria</taxon>
        <taxon>Bacillati</taxon>
        <taxon>Bacillota</taxon>
        <taxon>Bacilli</taxon>
        <taxon>Lactobacillales</taxon>
        <taxon>Lactobacillaceae</taxon>
        <taxon>Lactiplantibacillus</taxon>
    </lineage>
</organism>
<protein>
    <submittedName>
        <fullName evidence="4">DUF916 and DUF3324 domain-containing protein</fullName>
    </submittedName>
</protein>
<feature type="domain" description="WxL Interacting Protein peptidoglycan binding" evidence="2">
    <location>
        <begin position="37"/>
        <end position="155"/>
    </location>
</feature>
<feature type="domain" description="WxL Interacting Protein host binding" evidence="3">
    <location>
        <begin position="166"/>
        <end position="302"/>
    </location>
</feature>
<keyword evidence="5" id="KW-1185">Reference proteome</keyword>
<dbReference type="EMBL" id="JBHSSE010000027">
    <property type="protein sequence ID" value="MFC6202776.1"/>
    <property type="molecule type" value="Genomic_DNA"/>
</dbReference>
<feature type="transmembrane region" description="Helical" evidence="1">
    <location>
        <begin position="322"/>
        <end position="343"/>
    </location>
</feature>
<reference evidence="5" key="1">
    <citation type="journal article" date="2019" name="Int. J. Syst. Evol. Microbiol.">
        <title>The Global Catalogue of Microorganisms (GCM) 10K type strain sequencing project: providing services to taxonomists for standard genome sequencing and annotation.</title>
        <authorList>
            <consortium name="The Broad Institute Genomics Platform"/>
            <consortium name="The Broad Institute Genome Sequencing Center for Infectious Disease"/>
            <person name="Wu L."/>
            <person name="Ma J."/>
        </authorList>
    </citation>
    <scope>NUCLEOTIDE SEQUENCE [LARGE SCALE GENOMIC DNA]</scope>
    <source>
        <strain evidence="5">CCM 8930</strain>
    </source>
</reference>
<proteinExistence type="predicted"/>
<dbReference type="InterPro" id="IPR021759">
    <property type="entry name" value="WxLIP_HBD"/>
</dbReference>
<dbReference type="RefSeq" id="WP_137616690.1">
    <property type="nucleotide sequence ID" value="NZ_BJDI01000011.1"/>
</dbReference>
<dbReference type="Pfam" id="PF11797">
    <property type="entry name" value="WxLIP_HBD"/>
    <property type="match status" value="1"/>
</dbReference>
<keyword evidence="1" id="KW-1133">Transmembrane helix</keyword>
<name>A0ABW1SNK2_9LACO</name>
<evidence type="ECO:0000259" key="3">
    <source>
        <dbReference type="Pfam" id="PF11797"/>
    </source>
</evidence>
<evidence type="ECO:0000256" key="1">
    <source>
        <dbReference type="SAM" id="Phobius"/>
    </source>
</evidence>
<keyword evidence="1" id="KW-0812">Transmembrane</keyword>
<evidence type="ECO:0000259" key="2">
    <source>
        <dbReference type="Pfam" id="PF06030"/>
    </source>
</evidence>
<evidence type="ECO:0000313" key="4">
    <source>
        <dbReference type="EMBL" id="MFC6202776.1"/>
    </source>
</evidence>
<dbReference type="Pfam" id="PF06030">
    <property type="entry name" value="WxLIP_PGBD"/>
    <property type="match status" value="1"/>
</dbReference>